<keyword evidence="3" id="KW-0677">Repeat</keyword>
<dbReference type="PROSITE" id="PS01359">
    <property type="entry name" value="ZF_PHD_1"/>
    <property type="match status" value="1"/>
</dbReference>
<feature type="compositionally biased region" description="Acidic residues" evidence="8">
    <location>
        <begin position="354"/>
        <end position="363"/>
    </location>
</feature>
<feature type="compositionally biased region" description="Basic and acidic residues" evidence="8">
    <location>
        <begin position="1"/>
        <end position="13"/>
    </location>
</feature>
<feature type="compositionally biased region" description="Polar residues" evidence="8">
    <location>
        <begin position="21"/>
        <end position="34"/>
    </location>
</feature>
<feature type="domain" description="PHD-type" evidence="9">
    <location>
        <begin position="1939"/>
        <end position="1990"/>
    </location>
</feature>
<dbReference type="Proteomes" id="UP000075885">
    <property type="component" value="Unassembled WGS sequence"/>
</dbReference>
<feature type="domain" description="C2H2-type" evidence="10">
    <location>
        <begin position="903"/>
        <end position="932"/>
    </location>
</feature>
<name>A0A182PKF2_9DIPT</name>
<feature type="compositionally biased region" description="Acidic residues" evidence="8">
    <location>
        <begin position="318"/>
        <end position="346"/>
    </location>
</feature>
<dbReference type="PANTHER" id="PTHR24394:SF29">
    <property type="entry name" value="MYONEURIN"/>
    <property type="match status" value="1"/>
</dbReference>
<dbReference type="SUPFAM" id="SSF57667">
    <property type="entry name" value="beta-beta-alpha zinc fingers"/>
    <property type="match status" value="1"/>
</dbReference>
<dbReference type="EnsemblMetazoa" id="AEPI007419-RA">
    <property type="protein sequence ID" value="AEPI007419-PA"/>
    <property type="gene ID" value="AEPI007419"/>
</dbReference>
<evidence type="ECO:0000256" key="3">
    <source>
        <dbReference type="ARBA" id="ARBA00022737"/>
    </source>
</evidence>
<feature type="compositionally biased region" description="Basic and acidic residues" evidence="8">
    <location>
        <begin position="394"/>
        <end position="423"/>
    </location>
</feature>
<feature type="domain" description="C2H2-type" evidence="10">
    <location>
        <begin position="875"/>
        <end position="902"/>
    </location>
</feature>
<dbReference type="VEuPathDB" id="VectorBase:AEPI007419"/>
<dbReference type="GO" id="GO:0000981">
    <property type="term" value="F:DNA-binding transcription factor activity, RNA polymerase II-specific"/>
    <property type="evidence" value="ECO:0007669"/>
    <property type="project" value="TreeGrafter"/>
</dbReference>
<dbReference type="Gene3D" id="3.30.40.10">
    <property type="entry name" value="Zinc/RING finger domain, C3HC4 (zinc finger)"/>
    <property type="match status" value="1"/>
</dbReference>
<keyword evidence="2" id="KW-0479">Metal-binding</keyword>
<dbReference type="InterPro" id="IPR011011">
    <property type="entry name" value="Znf_FYVE_PHD"/>
</dbReference>
<dbReference type="PROSITE" id="PS50157">
    <property type="entry name" value="ZINC_FINGER_C2H2_2"/>
    <property type="match status" value="2"/>
</dbReference>
<protein>
    <submittedName>
        <fullName evidence="11">Uncharacterized protein</fullName>
    </submittedName>
</protein>
<feature type="region of interest" description="Disordered" evidence="8">
    <location>
        <begin position="1"/>
        <end position="34"/>
    </location>
</feature>
<dbReference type="InterPro" id="IPR013083">
    <property type="entry name" value="Znf_RING/FYVE/PHD"/>
</dbReference>
<dbReference type="InterPro" id="IPR019787">
    <property type="entry name" value="Znf_PHD-finger"/>
</dbReference>
<dbReference type="GO" id="GO:0008270">
    <property type="term" value="F:zinc ion binding"/>
    <property type="evidence" value="ECO:0007669"/>
    <property type="project" value="UniProtKB-KW"/>
</dbReference>
<dbReference type="PANTHER" id="PTHR24394">
    <property type="entry name" value="ZINC FINGER PROTEIN"/>
    <property type="match status" value="1"/>
</dbReference>
<feature type="compositionally biased region" description="Pro residues" evidence="8">
    <location>
        <begin position="55"/>
        <end position="66"/>
    </location>
</feature>
<dbReference type="GO" id="GO:0005634">
    <property type="term" value="C:nucleus"/>
    <property type="evidence" value="ECO:0007669"/>
    <property type="project" value="UniProtKB-SubCell"/>
</dbReference>
<feature type="region of interest" description="Disordered" evidence="8">
    <location>
        <begin position="1002"/>
        <end position="1213"/>
    </location>
</feature>
<dbReference type="PROSITE" id="PS50016">
    <property type="entry name" value="ZF_PHD_2"/>
    <property type="match status" value="1"/>
</dbReference>
<reference evidence="12" key="1">
    <citation type="submission" date="2013-03" db="EMBL/GenBank/DDBJ databases">
        <title>The Genome Sequence of Anopheles epiroticus epiroticus2.</title>
        <authorList>
            <consortium name="The Broad Institute Genomics Platform"/>
            <person name="Neafsey D.E."/>
            <person name="Howell P."/>
            <person name="Walker B."/>
            <person name="Young S.K."/>
            <person name="Zeng Q."/>
            <person name="Gargeya S."/>
            <person name="Fitzgerald M."/>
            <person name="Haas B."/>
            <person name="Abouelleil A."/>
            <person name="Allen A.W."/>
            <person name="Alvarado L."/>
            <person name="Arachchi H.M."/>
            <person name="Berlin A.M."/>
            <person name="Chapman S.B."/>
            <person name="Gainer-Dewar J."/>
            <person name="Goldberg J."/>
            <person name="Griggs A."/>
            <person name="Gujja S."/>
            <person name="Hansen M."/>
            <person name="Howarth C."/>
            <person name="Imamovic A."/>
            <person name="Ireland A."/>
            <person name="Larimer J."/>
            <person name="McCowan C."/>
            <person name="Murphy C."/>
            <person name="Pearson M."/>
            <person name="Poon T.W."/>
            <person name="Priest M."/>
            <person name="Roberts A."/>
            <person name="Saif S."/>
            <person name="Shea T."/>
            <person name="Sisk P."/>
            <person name="Sykes S."/>
            <person name="Wortman J."/>
            <person name="Nusbaum C."/>
            <person name="Birren B."/>
        </authorList>
    </citation>
    <scope>NUCLEOTIDE SEQUENCE [LARGE SCALE GENOMIC DNA]</scope>
    <source>
        <strain evidence="12">Epiroticus2</strain>
    </source>
</reference>
<dbReference type="CDD" id="cd15505">
    <property type="entry name" value="PHD_ING"/>
    <property type="match status" value="1"/>
</dbReference>
<dbReference type="PROSITE" id="PS00028">
    <property type="entry name" value="ZINC_FINGER_C2H2_1"/>
    <property type="match status" value="5"/>
</dbReference>
<dbReference type="InterPro" id="IPR001965">
    <property type="entry name" value="Znf_PHD"/>
</dbReference>
<proteinExistence type="predicted"/>
<dbReference type="Gene3D" id="3.30.160.60">
    <property type="entry name" value="Classic Zinc Finger"/>
    <property type="match status" value="2"/>
</dbReference>
<keyword evidence="6" id="KW-0539">Nucleus</keyword>
<dbReference type="InterPro" id="IPR013087">
    <property type="entry name" value="Znf_C2H2_type"/>
</dbReference>
<evidence type="ECO:0000313" key="12">
    <source>
        <dbReference type="Proteomes" id="UP000075885"/>
    </source>
</evidence>
<evidence type="ECO:0000256" key="6">
    <source>
        <dbReference type="ARBA" id="ARBA00023242"/>
    </source>
</evidence>
<feature type="compositionally biased region" description="Polar residues" evidence="8">
    <location>
        <begin position="1741"/>
        <end position="1751"/>
    </location>
</feature>
<feature type="region of interest" description="Disordered" evidence="8">
    <location>
        <begin position="1615"/>
        <end position="1754"/>
    </location>
</feature>
<feature type="region of interest" description="Disordered" evidence="8">
    <location>
        <begin position="313"/>
        <end position="442"/>
    </location>
</feature>
<feature type="region of interest" description="Disordered" evidence="8">
    <location>
        <begin position="1888"/>
        <end position="1907"/>
    </location>
</feature>
<sequence length="2006" mass="221654">MDEDNRLVIAEKQRRYRKKTSNNQSTLTGVHQTNPNLYSYQQMQLLQQQPLHPVQAPPPPPPPPPPPEKKKDKKKVFLCSPCGTHYENWNLFLHMREVHRKHICLYCLGIFQSAERLVNHLGTKHGVLKKHHGSLEEYLKQRYHDNARNGPLDVGAEHPLAISDVSHHEAQQQPFYLMCSRCEHMFESNTNDLLEKEEQLRAHDCANYLETCGNCGQLKQTKHRCDGANGSRLDKSYVHLQGLPPVANGELNHQKEYVPSSVNDAATPPSHVPVPSVPSLLPTVDQKTDEPQPPPLVVTPLVPKLKVKIPIQYLTPMESEESSEESDDEEEDDDEDEDAEDENEDRDDNKEMAGEDEEEEIEEANAQKEQTETMEQGDGKDVMLPSTIVSDQPIEGKNDPSDEHTNDTHRESEQELNKPHSIEVAEDTALQEPIPMDIDESLMIERRRDVPTRASMDSKHQNQFETPEKVFAPGGEVSSMAAENDSTAPFSDGSASNAVAIDSVKEENVSEKTEPPNDLPNTIDIKTDQNEAVTGLAQVGEMVKARVENEENERLAAAEMLYDMSTTGGEAMASDTIQPCEDTPTKDDMIIADSDSQLFTLTLDEPLDRIPIREFIRICLRVTVPFCLYCNHARRIAVNGRQLVLHIIAMHRFQATVNSITGEELLPETILQRFINSLDELEADHAYLNVETFDNSWTVEQRTAVPFVKLFECFQCRFTTVVHKELYLHNRKMHQKAVLLCLMCKGTFFSYSELLCHMCPGVSNHTTALDYTFRCCVCNVDGIPSAFRLMVHLRKRHYACDVCLEECLDQSRLSNHVWKHKLHHLCYRCGIGYRNKADILKHLFWKHGTEGVLCKRCLQKKWPHVYHFCVPPAQFVCEVCQATFNRSVALKVHRRLHNGDSKYPCTEDGCEKRFISKKLLLKHVQRHYLEKVESVKETVESIMDVNSPSSVEKNAHVSKVEGSISTSDVEATAVSDTVALKTESLADDTEGSVAKISDISIAEGGGSEGGNSEAVARSMEESADKDTIKKVVTETPKLDDGKNGGSLTVDNIEDPLQDSNGKESVKEQAIEATAATAASEEPMNVSTTVKKSKRKRKAKDDDKSVVDLMNLPALNLSESDSSDDSDNESSNASFNSRRMVDVTETESGSLRDDPMESSQSTKVDDASLTHTEDAIDQQNSSEDVQQRKDGVTTEEEEVTEPSENSSQEVVASMDPIASIWNNFKRYQAHHRTASRKQSADEEQRLEDELVDRMLKTTILHVSQSDHDYCMMFKPILSEGELEAEMHSKPQQESLLLKGGRDAEESIRDSSPRSPEKTVKSSGKRNDNQSSDSEDSSDSDSSCECGSNCSCSSSSSNSSSSSSDDSDSSDNENARKEGKKATSQPKKDDEADIVMVASAAEDILQIEPQEVVEELPPPEPVDPDSVIVDSDLHTDESETDEEFYDEHPQKLANQLLAEKRRQLLAQTGVSNVMMNYGMVENSRPSTPSLPPEEAAQGKKKLKPKKRKRERKSSKRFMSPASSTFVEQRVPATTATAVPTMMDVVPYVPPHINYTPWPLGEQQTSGFVSTVSAELGPATVAAPSVHNFDQQQQQMLPVTTVPMEMQTVMQAIPVQPTQPTVAGDDMGTINAPSRLSTGNSSESDAPLKRSQRSRKPNKFYGYTSDDESAAGSLPLPSGITLSTNPEKSILSLMKPTPPPNLVWSKEDLPSPPTKSSKGAGAGGAGVSGKMSSGQRRSVDHLTPVSSRRNSGIGMSQDELGAMPPAVALAEQQYPTNPQLLQTQTPMVVSSLLASFDPSTPTSQNHPPLPKLKLSLGKKSSIANVTPKGVKQAANSRRRKPTTPRTPKVKTPKSAPPIGATLHGSMMLPIGGTPGTPGPLSAPLVPAAGGVASSTPYPTPSAVESRPKIPPIGSFPSIQTDLFRPNQIRVPAGWRAPKEGESVYCYCRAPYDEVSEMIACDDDNCRIEWFHFECVGIIMPPKGKWFCPDCKLRQVQSGTVLASGAEGEQ</sequence>
<feature type="region of interest" description="Disordered" evidence="8">
    <location>
        <begin position="1407"/>
        <end position="1426"/>
    </location>
</feature>
<feature type="compositionally biased region" description="Basic and acidic residues" evidence="8">
    <location>
        <begin position="1298"/>
        <end position="1326"/>
    </location>
</feature>
<feature type="compositionally biased region" description="Low complexity" evidence="8">
    <location>
        <begin position="1070"/>
        <end position="1089"/>
    </location>
</feature>
<accession>A0A182PKF2</accession>
<evidence type="ECO:0000256" key="1">
    <source>
        <dbReference type="ARBA" id="ARBA00004123"/>
    </source>
</evidence>
<feature type="region of interest" description="Disordered" evidence="8">
    <location>
        <begin position="260"/>
        <end position="297"/>
    </location>
</feature>
<comment type="subcellular location">
    <subcellularLocation>
        <location evidence="1">Nucleus</location>
    </subcellularLocation>
</comment>
<dbReference type="STRING" id="199890.A0A182PKF2"/>
<feature type="compositionally biased region" description="Basic and acidic residues" evidence="8">
    <location>
        <begin position="1060"/>
        <end position="1069"/>
    </location>
</feature>
<feature type="region of interest" description="Disordered" evidence="8">
    <location>
        <begin position="1282"/>
        <end position="1391"/>
    </location>
</feature>
<evidence type="ECO:0000259" key="9">
    <source>
        <dbReference type="PROSITE" id="PS50016"/>
    </source>
</evidence>
<evidence type="ECO:0000256" key="5">
    <source>
        <dbReference type="ARBA" id="ARBA00022833"/>
    </source>
</evidence>
<dbReference type="SUPFAM" id="SSF57903">
    <property type="entry name" value="FYVE/PHD zinc finger"/>
    <property type="match status" value="1"/>
</dbReference>
<dbReference type="InterPro" id="IPR019786">
    <property type="entry name" value="Zinc_finger_PHD-type_CS"/>
</dbReference>
<dbReference type="InterPro" id="IPR036236">
    <property type="entry name" value="Znf_C2H2_sf"/>
</dbReference>
<dbReference type="SMART" id="SM00355">
    <property type="entry name" value="ZnF_C2H2"/>
    <property type="match status" value="10"/>
</dbReference>
<keyword evidence="5" id="KW-0862">Zinc</keyword>
<organism evidence="11 12">
    <name type="scientific">Anopheles epiroticus</name>
    <dbReference type="NCBI Taxonomy" id="199890"/>
    <lineage>
        <taxon>Eukaryota</taxon>
        <taxon>Metazoa</taxon>
        <taxon>Ecdysozoa</taxon>
        <taxon>Arthropoda</taxon>
        <taxon>Hexapoda</taxon>
        <taxon>Insecta</taxon>
        <taxon>Pterygota</taxon>
        <taxon>Neoptera</taxon>
        <taxon>Endopterygota</taxon>
        <taxon>Diptera</taxon>
        <taxon>Nematocera</taxon>
        <taxon>Culicoidea</taxon>
        <taxon>Culicidae</taxon>
        <taxon>Anophelinae</taxon>
        <taxon>Anopheles</taxon>
    </lineage>
</organism>
<feature type="compositionally biased region" description="Basic residues" evidence="8">
    <location>
        <begin position="1833"/>
        <end position="1848"/>
    </location>
</feature>
<reference evidence="11" key="2">
    <citation type="submission" date="2020-05" db="UniProtKB">
        <authorList>
            <consortium name="EnsemblMetazoa"/>
        </authorList>
    </citation>
    <scope>IDENTIFICATION</scope>
    <source>
        <strain evidence="11">Epiroticus2</strain>
    </source>
</reference>
<feature type="compositionally biased region" description="Basic and acidic residues" evidence="8">
    <location>
        <begin position="1162"/>
        <end position="1173"/>
    </location>
</feature>
<feature type="compositionally biased region" description="Basic and acidic residues" evidence="8">
    <location>
        <begin position="1371"/>
        <end position="1388"/>
    </location>
</feature>
<feature type="compositionally biased region" description="Basic and acidic residues" evidence="8">
    <location>
        <begin position="365"/>
        <end position="381"/>
    </location>
</feature>
<evidence type="ECO:0000256" key="2">
    <source>
        <dbReference type="ARBA" id="ARBA00022723"/>
    </source>
</evidence>
<evidence type="ECO:0000259" key="10">
    <source>
        <dbReference type="PROSITE" id="PS50157"/>
    </source>
</evidence>
<evidence type="ECO:0000256" key="7">
    <source>
        <dbReference type="PROSITE-ProRule" id="PRU00042"/>
    </source>
</evidence>
<evidence type="ECO:0000256" key="8">
    <source>
        <dbReference type="SAM" id="MobiDB-lite"/>
    </source>
</evidence>
<feature type="region of interest" description="Disordered" evidence="8">
    <location>
        <begin position="1477"/>
        <end position="1523"/>
    </location>
</feature>
<feature type="compositionally biased region" description="Polar residues" evidence="8">
    <location>
        <begin position="1628"/>
        <end position="1641"/>
    </location>
</feature>
<feature type="region of interest" description="Disordered" evidence="8">
    <location>
        <begin position="1817"/>
        <end position="1880"/>
    </location>
</feature>
<feature type="region of interest" description="Disordered" evidence="8">
    <location>
        <begin position="51"/>
        <end position="74"/>
    </location>
</feature>
<feature type="compositionally biased region" description="Low complexity" evidence="8">
    <location>
        <begin position="1338"/>
        <end position="1362"/>
    </location>
</feature>
<keyword evidence="12" id="KW-1185">Reference proteome</keyword>
<evidence type="ECO:0000313" key="11">
    <source>
        <dbReference type="EnsemblMetazoa" id="AEPI007419-PA"/>
    </source>
</evidence>
<dbReference type="SMART" id="SM00249">
    <property type="entry name" value="PHD"/>
    <property type="match status" value="1"/>
</dbReference>
<evidence type="ECO:0000256" key="4">
    <source>
        <dbReference type="ARBA" id="ARBA00022771"/>
    </source>
</evidence>
<keyword evidence="4 7" id="KW-0863">Zinc-finger</keyword>
<feature type="compositionally biased region" description="Basic residues" evidence="8">
    <location>
        <begin position="1496"/>
        <end position="1513"/>
    </location>
</feature>
<feature type="compositionally biased region" description="Basic and acidic residues" evidence="8">
    <location>
        <begin position="1018"/>
        <end position="1042"/>
    </location>
</feature>